<evidence type="ECO:0000256" key="8">
    <source>
        <dbReference type="ARBA" id="ARBA00022840"/>
    </source>
</evidence>
<dbReference type="GO" id="GO:0008270">
    <property type="term" value="F:zinc ion binding"/>
    <property type="evidence" value="ECO:0007669"/>
    <property type="project" value="UniProtKB-KW"/>
</dbReference>
<dbReference type="GO" id="GO:0000724">
    <property type="term" value="P:double-strand break repair via homologous recombination"/>
    <property type="evidence" value="ECO:0007669"/>
    <property type="project" value="TreeGrafter"/>
</dbReference>
<evidence type="ECO:0000313" key="13">
    <source>
        <dbReference type="EMBL" id="RUO96858.1"/>
    </source>
</evidence>
<feature type="region of interest" description="Disordered" evidence="10">
    <location>
        <begin position="293"/>
        <end position="365"/>
    </location>
</feature>
<dbReference type="OrthoDB" id="448448at2759"/>
<dbReference type="GO" id="GO:0005524">
    <property type="term" value="F:ATP binding"/>
    <property type="evidence" value="ECO:0007669"/>
    <property type="project" value="UniProtKB-KW"/>
</dbReference>
<dbReference type="SUPFAM" id="SSF52540">
    <property type="entry name" value="P-loop containing nucleoside triphosphate hydrolases"/>
    <property type="match status" value="1"/>
</dbReference>
<dbReference type="GO" id="GO:0005634">
    <property type="term" value="C:nucleus"/>
    <property type="evidence" value="ECO:0007669"/>
    <property type="project" value="TreeGrafter"/>
</dbReference>
<feature type="compositionally biased region" description="Low complexity" evidence="10">
    <location>
        <begin position="337"/>
        <end position="358"/>
    </location>
</feature>
<dbReference type="GO" id="GO:0005737">
    <property type="term" value="C:cytoplasm"/>
    <property type="evidence" value="ECO:0007669"/>
    <property type="project" value="TreeGrafter"/>
</dbReference>
<gene>
    <name evidence="13" type="ORF">BC936DRAFT_141344</name>
</gene>
<dbReference type="Gene3D" id="3.30.40.10">
    <property type="entry name" value="Zinc/RING finger domain, C3HC4 (zinc finger)"/>
    <property type="match status" value="1"/>
</dbReference>
<sequence>FFFCTWCELYSAYFRFLRLKFYRNWPNFRDGIVKPLIRDKEGTLRKVQTILRGVLLRRTKFSILDGRPILALPPRTVDYERGDFLSRERALYTTLEERSQDKFRRAMRAGRVMRRYVFFLTLLLRMRQACDHPALVPKELWEEGEGENEEDLMVGDVKEAEAELEKARRVFPKEVVDRLLVKYGGMRMGMVDREPGKERERGGQAVVNEEQEPLAGEEAEEGDGECPICFDAADSPVVTRCGHMYCKDCILNVIYTDRQVDVVDVEDRRCPLCRGVIKEDELIPLAAFQPPRVVAPVEQPEEINDYDYDDDDDEEELPSLESLLPKPKPEAGAETDAGPSTAGPSTAGPSTTGPSTAPKKSMIERDLWDPLVSSTKIEMLMEMLSQGSAEDPGCKTIVFSQFTKMLDIVEHYLRDKAIKFCRYDGKMTARDQEAAVRQLTDDPRTTVMLGSLKCAGLGLNLTIANRVIIIDPWWNPACEDQAIDRVHRIGQEKGVIVKRLTIKDTVEDRMIALQEKKEGRGLG</sequence>
<dbReference type="InterPro" id="IPR017907">
    <property type="entry name" value="Znf_RING_CS"/>
</dbReference>
<dbReference type="GO" id="GO:0004386">
    <property type="term" value="F:helicase activity"/>
    <property type="evidence" value="ECO:0007669"/>
    <property type="project" value="UniProtKB-KW"/>
</dbReference>
<evidence type="ECO:0000256" key="6">
    <source>
        <dbReference type="ARBA" id="ARBA00022806"/>
    </source>
</evidence>
<feature type="compositionally biased region" description="Acidic residues" evidence="10">
    <location>
        <begin position="299"/>
        <end position="318"/>
    </location>
</feature>
<keyword evidence="8" id="KW-0067">ATP-binding</keyword>
<dbReference type="Gene3D" id="3.40.50.300">
    <property type="entry name" value="P-loop containing nucleotide triphosphate hydrolases"/>
    <property type="match status" value="1"/>
</dbReference>
<evidence type="ECO:0000256" key="5">
    <source>
        <dbReference type="ARBA" id="ARBA00022801"/>
    </source>
</evidence>
<feature type="compositionally biased region" description="Basic and acidic residues" evidence="10">
    <location>
        <begin position="191"/>
        <end position="202"/>
    </location>
</feature>
<dbReference type="InterPro" id="IPR001841">
    <property type="entry name" value="Znf_RING"/>
</dbReference>
<keyword evidence="14" id="KW-1185">Reference proteome</keyword>
<dbReference type="Pfam" id="PF00271">
    <property type="entry name" value="Helicase_C"/>
    <property type="match status" value="1"/>
</dbReference>
<evidence type="ECO:0000256" key="9">
    <source>
        <dbReference type="PROSITE-ProRule" id="PRU00175"/>
    </source>
</evidence>
<feature type="compositionally biased region" description="Acidic residues" evidence="10">
    <location>
        <begin position="209"/>
        <end position="223"/>
    </location>
</feature>
<evidence type="ECO:0000256" key="10">
    <source>
        <dbReference type="SAM" id="MobiDB-lite"/>
    </source>
</evidence>
<dbReference type="InterPro" id="IPR049730">
    <property type="entry name" value="SNF2/RAD54-like_C"/>
</dbReference>
<dbReference type="InterPro" id="IPR027417">
    <property type="entry name" value="P-loop_NTPase"/>
</dbReference>
<keyword evidence="2" id="KW-0479">Metal-binding</keyword>
<dbReference type="AlphaFoldDB" id="A0A433A2D6"/>
<dbReference type="PROSITE" id="PS00518">
    <property type="entry name" value="ZF_RING_1"/>
    <property type="match status" value="1"/>
</dbReference>
<dbReference type="CDD" id="cd18793">
    <property type="entry name" value="SF2_C_SNF"/>
    <property type="match status" value="1"/>
</dbReference>
<feature type="region of interest" description="Disordered" evidence="10">
    <location>
        <begin position="191"/>
        <end position="223"/>
    </location>
</feature>
<dbReference type="SUPFAM" id="SSF57850">
    <property type="entry name" value="RING/U-box"/>
    <property type="match status" value="1"/>
</dbReference>
<dbReference type="EMBL" id="RBNI01019394">
    <property type="protein sequence ID" value="RUO96858.1"/>
    <property type="molecule type" value="Genomic_DNA"/>
</dbReference>
<evidence type="ECO:0000256" key="2">
    <source>
        <dbReference type="ARBA" id="ARBA00022723"/>
    </source>
</evidence>
<feature type="domain" description="RING-type" evidence="11">
    <location>
        <begin position="226"/>
        <end position="274"/>
    </location>
</feature>
<keyword evidence="3" id="KW-0547">Nucleotide-binding</keyword>
<dbReference type="Proteomes" id="UP000268093">
    <property type="component" value="Unassembled WGS sequence"/>
</dbReference>
<evidence type="ECO:0000259" key="12">
    <source>
        <dbReference type="PROSITE" id="PS51194"/>
    </source>
</evidence>
<dbReference type="Pfam" id="PF00176">
    <property type="entry name" value="SNF2-rel_dom"/>
    <property type="match status" value="1"/>
</dbReference>
<organism evidence="13 14">
    <name type="scientific">Jimgerdemannia flammicorona</name>
    <dbReference type="NCBI Taxonomy" id="994334"/>
    <lineage>
        <taxon>Eukaryota</taxon>
        <taxon>Fungi</taxon>
        <taxon>Fungi incertae sedis</taxon>
        <taxon>Mucoromycota</taxon>
        <taxon>Mucoromycotina</taxon>
        <taxon>Endogonomycetes</taxon>
        <taxon>Endogonales</taxon>
        <taxon>Endogonaceae</taxon>
        <taxon>Jimgerdemannia</taxon>
    </lineage>
</organism>
<feature type="non-terminal residue" evidence="13">
    <location>
        <position position="523"/>
    </location>
</feature>
<dbReference type="GO" id="GO:0016787">
    <property type="term" value="F:hydrolase activity"/>
    <property type="evidence" value="ECO:0007669"/>
    <property type="project" value="UniProtKB-KW"/>
</dbReference>
<proteinExistence type="inferred from homology"/>
<dbReference type="InterPro" id="IPR000330">
    <property type="entry name" value="SNF2_N"/>
</dbReference>
<feature type="domain" description="Helicase C-terminal" evidence="12">
    <location>
        <begin position="376"/>
        <end position="523"/>
    </location>
</feature>
<dbReference type="InterPro" id="IPR027370">
    <property type="entry name" value="Znf-RING_euk"/>
</dbReference>
<dbReference type="InterPro" id="IPR001650">
    <property type="entry name" value="Helicase_C-like"/>
</dbReference>
<keyword evidence="7" id="KW-0862">Zinc</keyword>
<dbReference type="InterPro" id="IPR050628">
    <property type="entry name" value="SNF2_RAD54_helicase_TF"/>
</dbReference>
<comment type="caution">
    <text evidence="13">The sequence shown here is derived from an EMBL/GenBank/DDBJ whole genome shotgun (WGS) entry which is preliminary data.</text>
</comment>
<protein>
    <submittedName>
        <fullName evidence="13">P-loop containing nucleoside triphosphate hydrolase protein</fullName>
    </submittedName>
</protein>
<evidence type="ECO:0000313" key="14">
    <source>
        <dbReference type="Proteomes" id="UP000268093"/>
    </source>
</evidence>
<evidence type="ECO:0000259" key="11">
    <source>
        <dbReference type="PROSITE" id="PS50089"/>
    </source>
</evidence>
<dbReference type="Pfam" id="PF13445">
    <property type="entry name" value="zf-RING_UBOX"/>
    <property type="match status" value="1"/>
</dbReference>
<feature type="non-terminal residue" evidence="13">
    <location>
        <position position="1"/>
    </location>
</feature>
<dbReference type="GO" id="GO:0008094">
    <property type="term" value="F:ATP-dependent activity, acting on DNA"/>
    <property type="evidence" value="ECO:0007669"/>
    <property type="project" value="TreeGrafter"/>
</dbReference>
<dbReference type="PANTHER" id="PTHR45626:SF16">
    <property type="entry name" value="ATP-DEPENDENT HELICASE ULS1"/>
    <property type="match status" value="1"/>
</dbReference>
<comment type="similarity">
    <text evidence="1">Belongs to the SNF2/RAD54 helicase family.</text>
</comment>
<dbReference type="SMART" id="SM00184">
    <property type="entry name" value="RING"/>
    <property type="match status" value="1"/>
</dbReference>
<evidence type="ECO:0000256" key="3">
    <source>
        <dbReference type="ARBA" id="ARBA00022741"/>
    </source>
</evidence>
<dbReference type="PROSITE" id="PS51194">
    <property type="entry name" value="HELICASE_CTER"/>
    <property type="match status" value="1"/>
</dbReference>
<keyword evidence="5 13" id="KW-0378">Hydrolase</keyword>
<dbReference type="PROSITE" id="PS50089">
    <property type="entry name" value="ZF_RING_2"/>
    <property type="match status" value="1"/>
</dbReference>
<dbReference type="SMART" id="SM00490">
    <property type="entry name" value="HELICc"/>
    <property type="match status" value="1"/>
</dbReference>
<evidence type="ECO:0000256" key="1">
    <source>
        <dbReference type="ARBA" id="ARBA00007025"/>
    </source>
</evidence>
<accession>A0A433A2D6</accession>
<keyword evidence="6" id="KW-0347">Helicase</keyword>
<evidence type="ECO:0000256" key="7">
    <source>
        <dbReference type="ARBA" id="ARBA00022833"/>
    </source>
</evidence>
<name>A0A433A2D6_9FUNG</name>
<reference evidence="13 14" key="1">
    <citation type="journal article" date="2018" name="New Phytol.">
        <title>Phylogenomics of Endogonaceae and evolution of mycorrhizas within Mucoromycota.</title>
        <authorList>
            <person name="Chang Y."/>
            <person name="Desiro A."/>
            <person name="Na H."/>
            <person name="Sandor L."/>
            <person name="Lipzen A."/>
            <person name="Clum A."/>
            <person name="Barry K."/>
            <person name="Grigoriev I.V."/>
            <person name="Martin F.M."/>
            <person name="Stajich J.E."/>
            <person name="Smith M.E."/>
            <person name="Bonito G."/>
            <person name="Spatafora J.W."/>
        </authorList>
    </citation>
    <scope>NUCLEOTIDE SEQUENCE [LARGE SCALE GENOMIC DNA]</scope>
    <source>
        <strain evidence="13 14">GMNB39</strain>
    </source>
</reference>
<keyword evidence="4 9" id="KW-0863">Zinc-finger</keyword>
<dbReference type="InterPro" id="IPR013083">
    <property type="entry name" value="Znf_RING/FYVE/PHD"/>
</dbReference>
<evidence type="ECO:0000256" key="4">
    <source>
        <dbReference type="ARBA" id="ARBA00022771"/>
    </source>
</evidence>
<dbReference type="PANTHER" id="PTHR45626">
    <property type="entry name" value="TRANSCRIPTION TERMINATION FACTOR 2-RELATED"/>
    <property type="match status" value="1"/>
</dbReference>